<proteinExistence type="predicted"/>
<keyword evidence="1" id="KW-0548">Nucleotidyltransferase</keyword>
<organism evidence="1">
    <name type="scientific">Heterobasidion ambi-like virus 15</name>
    <dbReference type="NCBI Taxonomy" id="3075969"/>
    <lineage>
        <taxon>Viruses</taxon>
        <taxon>Riboviria</taxon>
    </lineage>
</organism>
<evidence type="ECO:0000313" key="1">
    <source>
        <dbReference type="EMBL" id="WNH24528.1"/>
    </source>
</evidence>
<sequence length="741" mass="84164">MPSGISTLILSSLSIPQEHFITLDRLIRSVYYLPIAWRKFAITLTRVQAPIRENSRLLDELHSITDQNYYILFNYSGSITQYTVDNFADDLDAFIQFPGILSIISYVMKSEDFCDEDKASRVIPEGINKEISAALQGDKPQALSYSSLTLPSTNGLNPNSILGGDIMETWRGGVIRFITMLKEQSHIYIPIYQRRKNLGWDTQTQLELRKGMPEGASFEMFYTQLDILKWYHETGEKIGGPMEMRTVWRLNDLKPRVYYAGGGDAFWHSMHIKTIVLDLLHLLPSTHPGLRYDPTRLTMYTTLTNGQVVITYDYSSFTTSLAELKYFLSWLSLSFAGVVIRALDVFHGIHEIDLGEYIQTYNDTINVNATFDASRVHDMETIVMLKQTRNGMLGAQGNIGFSTLLHGMHIGSITQPGHPSSVVGDDALGRLADEEEIQTAITLSQDLCEIEPSKFHIWRYTDLYSYTSEDMIRQQYQYLKRPLNIDGTGKIVAGFLNDYPNIGLLDPSLQFSRLRSTVKLESDFESRIMTICRQWGSFLRRYSTNSAWGGNMSLIESEVILAPMKNVYRLGGIPECGAVPGTLITPKKRFGKPFLSRLFCPPVTPNVFLGSWELTLCRSYLDEVVSFPMYSEGSIAPPVHVEIGMSFQSTTHRIQRLMVDLGYFDSKPVIQSFRITNESMAYIRYLLTGAFGLRVVSEYTCLQTPPSWYEEVLLSEGDVDYSDDNYDKEYVLDDISQMLGI</sequence>
<dbReference type="EMBL" id="OR343735">
    <property type="protein sequence ID" value="WNH24528.1"/>
    <property type="molecule type" value="Genomic_RNA"/>
</dbReference>
<reference evidence="1" key="1">
    <citation type="submission" date="2023-07" db="EMBL/GenBank/DDBJ databases">
        <authorList>
            <person name="Kashif M."/>
            <person name="Roininen E."/>
            <person name="Poimala A."/>
            <person name="Vainio E.J."/>
            <person name="Hantula J."/>
            <person name="Sutela S."/>
        </authorList>
    </citation>
    <scope>NUCLEOTIDE SEQUENCE</scope>
    <source>
        <strain evidence="1">HetAlV15-an1</strain>
    </source>
</reference>
<accession>A0AA96C4V9</accession>
<name>A0AA96C4V9_9VIRU</name>
<dbReference type="GO" id="GO:0003968">
    <property type="term" value="F:RNA-directed RNA polymerase activity"/>
    <property type="evidence" value="ECO:0007669"/>
    <property type="project" value="UniProtKB-KW"/>
</dbReference>
<keyword evidence="1" id="KW-0696">RNA-directed RNA polymerase</keyword>
<protein>
    <submittedName>
        <fullName evidence="1">RNA-dependent RNA polymerase</fullName>
    </submittedName>
</protein>
<keyword evidence="1" id="KW-0808">Transferase</keyword>